<keyword evidence="11" id="KW-0963">Cytoplasm</keyword>
<feature type="domain" description="tRNA uridine 5-carboxymethylaminomethyl modification enzyme C-terminal subdomain" evidence="12">
    <location>
        <begin position="560"/>
        <end position="631"/>
    </location>
</feature>
<keyword evidence="14" id="KW-1185">Reference proteome</keyword>
<evidence type="ECO:0000256" key="10">
    <source>
        <dbReference type="ARBA" id="ARBA00031800"/>
    </source>
</evidence>
<protein>
    <recommendedName>
        <fullName evidence="4 11">tRNA uridine 5-carboxymethylaminomethyl modification enzyme MnmG</fullName>
    </recommendedName>
    <alternativeName>
        <fullName evidence="10 11">Glucose-inhibited division protein A</fullName>
    </alternativeName>
</protein>
<dbReference type="EMBL" id="BBQY01000001">
    <property type="protein sequence ID" value="GBH28927.1"/>
    <property type="molecule type" value="Genomic_DNA"/>
</dbReference>
<comment type="function">
    <text evidence="2 11">NAD-binding protein involved in the addition of a carboxymethylaminomethyl (cmnm) group at the wobble position (U34) of certain tRNAs, forming tRNA-cmnm(5)s(2)U34.</text>
</comment>
<dbReference type="Proteomes" id="UP000290975">
    <property type="component" value="Unassembled WGS sequence"/>
</dbReference>
<keyword evidence="7 11" id="KW-0274">FAD</keyword>
<dbReference type="SMART" id="SM01228">
    <property type="entry name" value="GIDA_assoc_3"/>
    <property type="match status" value="1"/>
</dbReference>
<dbReference type="InterPro" id="IPR020595">
    <property type="entry name" value="MnmG-rel_CS"/>
</dbReference>
<dbReference type="InterPro" id="IPR040131">
    <property type="entry name" value="MnmG_N"/>
</dbReference>
<name>A0A401IX46_SPHXE</name>
<dbReference type="SUPFAM" id="SSF51905">
    <property type="entry name" value="FAD/NAD(P)-binding domain"/>
    <property type="match status" value="1"/>
</dbReference>
<dbReference type="FunFam" id="1.10.150.570:FF:000001">
    <property type="entry name" value="tRNA uridine 5-carboxymethylaminomethyl modification enzyme MnmG"/>
    <property type="match status" value="1"/>
</dbReference>
<proteinExistence type="inferred from homology"/>
<evidence type="ECO:0000313" key="13">
    <source>
        <dbReference type="EMBL" id="GBH28927.1"/>
    </source>
</evidence>
<accession>A0A401IX46</accession>
<comment type="subcellular location">
    <subcellularLocation>
        <location evidence="11">Cytoplasm</location>
    </subcellularLocation>
</comment>
<evidence type="ECO:0000256" key="3">
    <source>
        <dbReference type="ARBA" id="ARBA00007653"/>
    </source>
</evidence>
<comment type="caution">
    <text evidence="13">The sequence shown here is derived from an EMBL/GenBank/DDBJ whole genome shotgun (WGS) entry which is preliminary data.</text>
</comment>
<evidence type="ECO:0000256" key="11">
    <source>
        <dbReference type="HAMAP-Rule" id="MF_00129"/>
    </source>
</evidence>
<gene>
    <name evidence="11" type="primary">mnmG</name>
    <name evidence="11" type="synonym">gidA</name>
    <name evidence="13" type="ORF">MBESOW_P0180</name>
</gene>
<dbReference type="PANTHER" id="PTHR11806:SF0">
    <property type="entry name" value="PROTEIN MTO1 HOMOLOG, MITOCHONDRIAL"/>
    <property type="match status" value="1"/>
</dbReference>
<dbReference type="GO" id="GO:0050660">
    <property type="term" value="F:flavin adenine dinucleotide binding"/>
    <property type="evidence" value="ECO:0007669"/>
    <property type="project" value="UniProtKB-UniRule"/>
</dbReference>
<dbReference type="InterPro" id="IPR049312">
    <property type="entry name" value="GIDA_C_N"/>
</dbReference>
<dbReference type="Pfam" id="PF21680">
    <property type="entry name" value="GIDA_C_1st"/>
    <property type="match status" value="1"/>
</dbReference>
<evidence type="ECO:0000256" key="6">
    <source>
        <dbReference type="ARBA" id="ARBA00022694"/>
    </source>
</evidence>
<dbReference type="GO" id="GO:0005829">
    <property type="term" value="C:cytosol"/>
    <property type="evidence" value="ECO:0007669"/>
    <property type="project" value="TreeGrafter"/>
</dbReference>
<evidence type="ECO:0000259" key="12">
    <source>
        <dbReference type="SMART" id="SM01228"/>
    </source>
</evidence>
<evidence type="ECO:0000256" key="5">
    <source>
        <dbReference type="ARBA" id="ARBA00022630"/>
    </source>
</evidence>
<dbReference type="InterPro" id="IPR044920">
    <property type="entry name" value="MnmG_C_subdom_sf"/>
</dbReference>
<comment type="caution">
    <text evidence="11">Lacks conserved residue(s) required for the propagation of feature annotation.</text>
</comment>
<evidence type="ECO:0000256" key="7">
    <source>
        <dbReference type="ARBA" id="ARBA00022827"/>
    </source>
</evidence>
<sequence length="638" mass="68291">MSGMFHVERFCSARPFLIKGGTMRTSYDVIVVGGGHAGCEAAAAAARKGATVALLTFERATVGAMSCNPAIGGLGKGHLVREVDALDGLIARAADAAAIHYRMLNSSKGAAVQGPRVQADRKRYRAAIHQMLDAQPGLTIVEGEADALLLDGEAVAGLKLADGRLLSAPAIVLATGTFLGGKLFRGDERETGGRVGERAATTLGLQLREIGLPIGRLKTGTPPRIDGRTIDWARLEAQPSDGADWTMSPLSDGRVLPQLACAITRTNERTHQIIRDGLGRSPLFSGAIEGRGPRYCPSIEDKIQRFGDRDGHQIFLEPEGLDDPLVYPNGISTSLPTDVQVAMVRSMRGLEQAEIVVPGYAVEYDHVDPRALDSSLEVRAIPGLFCAGQINGTTGYEEAAAQGLIAGANAAARARGEAALVLDRASSYIGVMIDDLVLQGVTEPYRMLTARAEYRLRLRADNAETRLGAIGLAHGLIGSVREARLGSRAAQRLSIETELARMMTATEMARAGASVRQDGARRSLFEWARFPEVNEALLLELVPGLRNAPDDLRAEILEDAHYAPYLERQDAEIADMRRNERVMIPADFDFARIGGLSTEMIERLDAARPDTLAAAGRIRGITPAALAAILVHVRRVAA</sequence>
<evidence type="ECO:0000313" key="14">
    <source>
        <dbReference type="Proteomes" id="UP000290975"/>
    </source>
</evidence>
<evidence type="ECO:0000256" key="4">
    <source>
        <dbReference type="ARBA" id="ARBA00020461"/>
    </source>
</evidence>
<reference evidence="13 14" key="1">
    <citation type="submission" date="2014-12" db="EMBL/GenBank/DDBJ databases">
        <title>Whole genome sequencing of Sphingobium xenophagum OW59.</title>
        <authorList>
            <person name="Ohta Y."/>
            <person name="Nishi S."/>
            <person name="Hatada Y."/>
        </authorList>
    </citation>
    <scope>NUCLEOTIDE SEQUENCE [LARGE SCALE GENOMIC DNA]</scope>
    <source>
        <strain evidence="13 14">OW59</strain>
    </source>
</reference>
<evidence type="ECO:0000256" key="1">
    <source>
        <dbReference type="ARBA" id="ARBA00001974"/>
    </source>
</evidence>
<dbReference type="InterPro" id="IPR047001">
    <property type="entry name" value="MnmG_C_subdom"/>
</dbReference>
<evidence type="ECO:0000256" key="9">
    <source>
        <dbReference type="ARBA" id="ARBA00025948"/>
    </source>
</evidence>
<comment type="subunit">
    <text evidence="9 11">Homodimer. Heterotetramer of two MnmE and two MnmG subunits.</text>
</comment>
<organism evidence="13 14">
    <name type="scientific">Sphingobium xenophagum</name>
    <dbReference type="NCBI Taxonomy" id="121428"/>
    <lineage>
        <taxon>Bacteria</taxon>
        <taxon>Pseudomonadati</taxon>
        <taxon>Pseudomonadota</taxon>
        <taxon>Alphaproteobacteria</taxon>
        <taxon>Sphingomonadales</taxon>
        <taxon>Sphingomonadaceae</taxon>
        <taxon>Sphingobium</taxon>
    </lineage>
</organism>
<dbReference type="PROSITE" id="PS01280">
    <property type="entry name" value="GIDA_1"/>
    <property type="match status" value="1"/>
</dbReference>
<dbReference type="GO" id="GO:0002098">
    <property type="term" value="P:tRNA wobble uridine modification"/>
    <property type="evidence" value="ECO:0007669"/>
    <property type="project" value="InterPro"/>
</dbReference>
<dbReference type="InterPro" id="IPR036188">
    <property type="entry name" value="FAD/NAD-bd_sf"/>
</dbReference>
<dbReference type="STRING" id="1192759.GCA_000277525_02368"/>
<feature type="binding site" evidence="11">
    <location>
        <begin position="292"/>
        <end position="306"/>
    </location>
    <ligand>
        <name>NAD(+)</name>
        <dbReference type="ChEBI" id="CHEBI:57540"/>
    </ligand>
</feature>
<comment type="similarity">
    <text evidence="3 11">Belongs to the MnmG family.</text>
</comment>
<feature type="binding site" evidence="11">
    <location>
        <begin position="33"/>
        <end position="38"/>
    </location>
    <ligand>
        <name>FAD</name>
        <dbReference type="ChEBI" id="CHEBI:57692"/>
    </ligand>
</feature>
<keyword evidence="6 11" id="KW-0819">tRNA processing</keyword>
<dbReference type="Pfam" id="PF01134">
    <property type="entry name" value="GIDA"/>
    <property type="match status" value="1"/>
</dbReference>
<keyword evidence="5 11" id="KW-0285">Flavoprotein</keyword>
<dbReference type="InterPro" id="IPR004416">
    <property type="entry name" value="MnmG"/>
</dbReference>
<keyword evidence="8 11" id="KW-0520">NAD</keyword>
<dbReference type="PRINTS" id="PR00411">
    <property type="entry name" value="PNDRDTASEI"/>
</dbReference>
<dbReference type="HAMAP" id="MF_00129">
    <property type="entry name" value="MnmG_GidA"/>
    <property type="match status" value="1"/>
</dbReference>
<evidence type="ECO:0000256" key="8">
    <source>
        <dbReference type="ARBA" id="ARBA00023027"/>
    </source>
</evidence>
<comment type="cofactor">
    <cofactor evidence="1 11">
        <name>FAD</name>
        <dbReference type="ChEBI" id="CHEBI:57692"/>
    </cofactor>
</comment>
<evidence type="ECO:0000256" key="2">
    <source>
        <dbReference type="ARBA" id="ARBA00003717"/>
    </source>
</evidence>
<dbReference type="Pfam" id="PF13932">
    <property type="entry name" value="SAM_GIDA_C"/>
    <property type="match status" value="1"/>
</dbReference>
<dbReference type="PROSITE" id="PS01281">
    <property type="entry name" value="GIDA_2"/>
    <property type="match status" value="1"/>
</dbReference>
<dbReference type="InterPro" id="IPR002218">
    <property type="entry name" value="MnmG-rel"/>
</dbReference>
<dbReference type="InterPro" id="IPR026904">
    <property type="entry name" value="MnmG_C"/>
</dbReference>
<dbReference type="GO" id="GO:0030488">
    <property type="term" value="P:tRNA methylation"/>
    <property type="evidence" value="ECO:0007669"/>
    <property type="project" value="TreeGrafter"/>
</dbReference>
<dbReference type="AlphaFoldDB" id="A0A401IX46"/>
<dbReference type="Gene3D" id="3.50.50.60">
    <property type="entry name" value="FAD/NAD(P)-binding domain"/>
    <property type="match status" value="2"/>
</dbReference>
<dbReference type="FunFam" id="3.50.50.60:FF:000002">
    <property type="entry name" value="tRNA uridine 5-carboxymethylaminomethyl modification enzyme MnmG"/>
    <property type="match status" value="1"/>
</dbReference>
<dbReference type="PANTHER" id="PTHR11806">
    <property type="entry name" value="GLUCOSE INHIBITED DIVISION PROTEIN A"/>
    <property type="match status" value="1"/>
</dbReference>
<dbReference type="NCBIfam" id="TIGR00136">
    <property type="entry name" value="mnmG_gidA"/>
    <property type="match status" value="1"/>
</dbReference>
<dbReference type="Gene3D" id="1.10.150.570">
    <property type="entry name" value="GidA associated domain, C-terminal subdomain"/>
    <property type="match status" value="1"/>
</dbReference>